<feature type="region of interest" description="Disordered" evidence="1">
    <location>
        <begin position="32"/>
        <end position="52"/>
    </location>
</feature>
<evidence type="ECO:0000256" key="1">
    <source>
        <dbReference type="SAM" id="MobiDB-lite"/>
    </source>
</evidence>
<evidence type="ECO:0000313" key="3">
    <source>
        <dbReference type="Proteomes" id="UP001595556"/>
    </source>
</evidence>
<organism evidence="2 3">
    <name type="scientific">Piscinibacterium candidicorallinum</name>
    <dbReference type="NCBI Taxonomy" id="1793872"/>
    <lineage>
        <taxon>Bacteria</taxon>
        <taxon>Pseudomonadati</taxon>
        <taxon>Pseudomonadota</taxon>
        <taxon>Betaproteobacteria</taxon>
        <taxon>Burkholderiales</taxon>
        <taxon>Piscinibacterium</taxon>
    </lineage>
</organism>
<dbReference type="EMBL" id="JBHRTI010000007">
    <property type="protein sequence ID" value="MFC3148571.1"/>
    <property type="molecule type" value="Genomic_DNA"/>
</dbReference>
<dbReference type="RefSeq" id="WP_377304653.1">
    <property type="nucleotide sequence ID" value="NZ_CP180191.1"/>
</dbReference>
<comment type="caution">
    <text evidence="2">The sequence shown here is derived from an EMBL/GenBank/DDBJ whole genome shotgun (WGS) entry which is preliminary data.</text>
</comment>
<keyword evidence="3" id="KW-1185">Reference proteome</keyword>
<feature type="compositionally biased region" description="Low complexity" evidence="1">
    <location>
        <begin position="34"/>
        <end position="51"/>
    </location>
</feature>
<sequence length="412" mass="43707">MKLAKRWVAAGAVLLAAFLLALWLRPAGLGPTSGQPAGGAKPAAPATQPGKSLDDLLAAGQRARTNASSQDTQVEICGHGVFDARTDERVIEALGERLDSQSLDVLRRAGLRLATRADVNERAVGLWAQFAAELSRWMSSDAYKEQSTGQTRLPMPPPVTRPLSELIRLAADSGSPAVYRLALSGCLDWGLKPTVCNLISWTTLAELEPDNAANWLQVAGQAQLRGDTAAWDDAMRRAIAAPRHRVGVLYASGTLATAMEGLAEPALQQSALVRTIGIEAMLSVPQNAAFAASRWCPEPQRQALSAARQKECVALGQRLQQSDDITLAGIGYGIQGRFASSDAERAQIKAQSEALQRARLKHAEPEMGPGLMSCAGIAATRARLQHVAQIGEAGVAREALVHQAQAAQSGTR</sequence>
<name>A0ABV7HAG7_9BURK</name>
<gene>
    <name evidence="2" type="ORF">ACFOEN_13145</name>
</gene>
<dbReference type="Proteomes" id="UP001595556">
    <property type="component" value="Unassembled WGS sequence"/>
</dbReference>
<accession>A0ABV7HAG7</accession>
<protein>
    <submittedName>
        <fullName evidence="2">Uncharacterized protein</fullName>
    </submittedName>
</protein>
<evidence type="ECO:0000313" key="2">
    <source>
        <dbReference type="EMBL" id="MFC3148571.1"/>
    </source>
</evidence>
<reference evidence="3" key="1">
    <citation type="journal article" date="2019" name="Int. J. Syst. Evol. Microbiol.">
        <title>The Global Catalogue of Microorganisms (GCM) 10K type strain sequencing project: providing services to taxonomists for standard genome sequencing and annotation.</title>
        <authorList>
            <consortium name="The Broad Institute Genomics Platform"/>
            <consortium name="The Broad Institute Genome Sequencing Center for Infectious Disease"/>
            <person name="Wu L."/>
            <person name="Ma J."/>
        </authorList>
    </citation>
    <scope>NUCLEOTIDE SEQUENCE [LARGE SCALE GENOMIC DNA]</scope>
    <source>
        <strain evidence="3">KCTC 52168</strain>
    </source>
</reference>
<proteinExistence type="predicted"/>